<name>A0A929KZU9_9SPHI</name>
<keyword evidence="2" id="KW-0121">Carboxypeptidase</keyword>
<keyword evidence="1" id="KW-0732">Signal</keyword>
<dbReference type="Gene3D" id="2.60.40.1120">
    <property type="entry name" value="Carboxypeptidase-like, regulatory domain"/>
    <property type="match status" value="1"/>
</dbReference>
<reference evidence="2" key="1">
    <citation type="submission" date="2020-10" db="EMBL/GenBank/DDBJ databases">
        <title>Mucilaginibacter mali sp. nov., isolated from rhizosphere soil of apple orchard.</title>
        <authorList>
            <person name="Lee J.-S."/>
            <person name="Kim H.S."/>
            <person name="Kim J.-S."/>
        </authorList>
    </citation>
    <scope>NUCLEOTIDE SEQUENCE</scope>
    <source>
        <strain evidence="2">KCTC 22746</strain>
    </source>
</reference>
<protein>
    <submittedName>
        <fullName evidence="2">Carboxypeptidase-like regulatory domain-containing protein</fullName>
    </submittedName>
</protein>
<dbReference type="EMBL" id="JADFFL010000010">
    <property type="protein sequence ID" value="MBE9664242.1"/>
    <property type="molecule type" value="Genomic_DNA"/>
</dbReference>
<feature type="signal peptide" evidence="1">
    <location>
        <begin position="1"/>
        <end position="16"/>
    </location>
</feature>
<sequence length="388" mass="44429">MRYLFLLLFVYPLNLAAQTTMSGKVLSLVNQKPVADASVFLNNTSIGTKTDAAGTFTLSNVKNGKYDLIVSCVGFEAVSQGVVVQDNKVQVPDIQLMPKVTELREVKIGKKNTRVDSRRARLLRMFMQEFLGNTANASQTKILNPEILYLDYDEEQQKLTASTQDFLIIENKALGYRTKYLLTSFVKDPLNNILQYTGASAFEQIKGTPEQQTEWQNKRVKTYLGSAMHFLRACTENAVGQNDFTVFKLQRTPNPDRAPDSVILRKIRYFTDVKERDSAIYWSTMFQEPRFAYSVPKVKLDAKEYIKATDQKSFFALYHPNILMVNYKNNNANANANSTLIIFGDQETYFDSNGIILSMRDNKFERYWSELRFADQLPADYELPRSLK</sequence>
<evidence type="ECO:0000256" key="1">
    <source>
        <dbReference type="SAM" id="SignalP"/>
    </source>
</evidence>
<proteinExistence type="predicted"/>
<evidence type="ECO:0000313" key="3">
    <source>
        <dbReference type="Proteomes" id="UP000622475"/>
    </source>
</evidence>
<dbReference type="RefSeq" id="WP_194113486.1">
    <property type="nucleotide sequence ID" value="NZ_JADFFL010000010.1"/>
</dbReference>
<comment type="caution">
    <text evidence="2">The sequence shown here is derived from an EMBL/GenBank/DDBJ whole genome shotgun (WGS) entry which is preliminary data.</text>
</comment>
<dbReference type="SUPFAM" id="SSF49464">
    <property type="entry name" value="Carboxypeptidase regulatory domain-like"/>
    <property type="match status" value="1"/>
</dbReference>
<dbReference type="InterPro" id="IPR008969">
    <property type="entry name" value="CarboxyPept-like_regulatory"/>
</dbReference>
<dbReference type="Proteomes" id="UP000622475">
    <property type="component" value="Unassembled WGS sequence"/>
</dbReference>
<keyword evidence="2" id="KW-0378">Hydrolase</keyword>
<accession>A0A929KZU9</accession>
<keyword evidence="2" id="KW-0645">Protease</keyword>
<dbReference type="AlphaFoldDB" id="A0A929KZU9"/>
<keyword evidence="3" id="KW-1185">Reference proteome</keyword>
<feature type="chain" id="PRO_5037004122" evidence="1">
    <location>
        <begin position="17"/>
        <end position="388"/>
    </location>
</feature>
<dbReference type="Pfam" id="PF13715">
    <property type="entry name" value="CarbopepD_reg_2"/>
    <property type="match status" value="1"/>
</dbReference>
<gene>
    <name evidence="2" type="ORF">IRJ16_20345</name>
</gene>
<organism evidence="2 3">
    <name type="scientific">Mucilaginibacter myungsuensis</name>
    <dbReference type="NCBI Taxonomy" id="649104"/>
    <lineage>
        <taxon>Bacteria</taxon>
        <taxon>Pseudomonadati</taxon>
        <taxon>Bacteroidota</taxon>
        <taxon>Sphingobacteriia</taxon>
        <taxon>Sphingobacteriales</taxon>
        <taxon>Sphingobacteriaceae</taxon>
        <taxon>Mucilaginibacter</taxon>
    </lineage>
</organism>
<evidence type="ECO:0000313" key="2">
    <source>
        <dbReference type="EMBL" id="MBE9664242.1"/>
    </source>
</evidence>
<dbReference type="GO" id="GO:0004180">
    <property type="term" value="F:carboxypeptidase activity"/>
    <property type="evidence" value="ECO:0007669"/>
    <property type="project" value="UniProtKB-KW"/>
</dbReference>